<dbReference type="PANTHER" id="PTHR37984">
    <property type="entry name" value="PROTEIN CBG26694"/>
    <property type="match status" value="1"/>
</dbReference>
<sequence>MVVDCRRLNKSTIKDPFPMPRIDDLFAKIGDCTIFSTLDLHSGYHQIPMNHKSEKLTGFTTPFGHYHYKVMPFGLCNAPATFSRYMQQSLGDIPNVYVYLDDVLIASPSKEQHMNDLRIVLQRIKDAKLVCKKKKCHFLQDTVEFLGHTISAKGISIIEEKTKAIKEYPMTNSIKTAQSFLRMVNYYRSFIQNCSAISKPIIQYISKKCEWGEKQTNAVKELKNLLSSAPVLVPFVPGNTYRLTTDASIVFIGGVLERMVNDKLKGVVGYYSKTVSDTQSGYAAGELELLAIISNLNHFRYYLHGHKFILRTDHISLLSYHSLKEPSKRDARWLDFLGEFDFKLEYIKGGNNVVADALSRPAEINVINQQDVCPISQLESITPTEWLPELSKDPWSAAVLVRLGIIVDPDISDENRTLFQKYLKKFKFAK</sequence>
<gene>
    <name evidence="10" type="primary">TBLA0B06850</name>
    <name evidence="10" type="ORF">TBLA_0B06850</name>
</gene>
<dbReference type="SUPFAM" id="SSF56672">
    <property type="entry name" value="DNA/RNA polymerases"/>
    <property type="match status" value="1"/>
</dbReference>
<dbReference type="PANTHER" id="PTHR37984:SF5">
    <property type="entry name" value="PROTEIN NYNRIN-LIKE"/>
    <property type="match status" value="1"/>
</dbReference>
<dbReference type="GO" id="GO:0003964">
    <property type="term" value="F:RNA-directed DNA polymerase activity"/>
    <property type="evidence" value="ECO:0007669"/>
    <property type="project" value="UniProtKB-KW"/>
</dbReference>
<evidence type="ECO:0000256" key="5">
    <source>
        <dbReference type="ARBA" id="ARBA00022759"/>
    </source>
</evidence>
<dbReference type="CDD" id="cd01647">
    <property type="entry name" value="RT_LTR"/>
    <property type="match status" value="1"/>
</dbReference>
<dbReference type="InterPro" id="IPR043502">
    <property type="entry name" value="DNA/RNA_pol_sf"/>
</dbReference>
<keyword evidence="11" id="KW-1185">Reference proteome</keyword>
<dbReference type="InterPro" id="IPR041577">
    <property type="entry name" value="RT_RNaseH_2"/>
</dbReference>
<keyword evidence="8" id="KW-0511">Multifunctional enzyme</keyword>
<accession>I2GZF3</accession>
<keyword evidence="1" id="KW-0645">Protease</keyword>
<dbReference type="STRING" id="1071380.I2GZF3"/>
<keyword evidence="4" id="KW-0540">Nuclease</keyword>
<dbReference type="GO" id="GO:0004519">
    <property type="term" value="F:endonuclease activity"/>
    <property type="evidence" value="ECO:0007669"/>
    <property type="project" value="UniProtKB-KW"/>
</dbReference>
<dbReference type="CDD" id="cd09274">
    <property type="entry name" value="RNase_HI_RT_Ty3"/>
    <property type="match status" value="1"/>
</dbReference>
<dbReference type="InParanoid" id="I2GZF3"/>
<proteinExistence type="predicted"/>
<keyword evidence="3" id="KW-0548">Nucleotidyltransferase</keyword>
<dbReference type="KEGG" id="tbl:TBLA_0B06850"/>
<dbReference type="GO" id="GO:0006508">
    <property type="term" value="P:proteolysis"/>
    <property type="evidence" value="ECO:0007669"/>
    <property type="project" value="UniProtKB-KW"/>
</dbReference>
<dbReference type="eggNOG" id="KOG0017">
    <property type="taxonomic scope" value="Eukaryota"/>
</dbReference>
<dbReference type="Pfam" id="PF00078">
    <property type="entry name" value="RVT_1"/>
    <property type="match status" value="1"/>
</dbReference>
<dbReference type="AlphaFoldDB" id="I2GZF3"/>
<name>I2GZF3_HENB6</name>
<keyword evidence="6" id="KW-0378">Hydrolase</keyword>
<reference evidence="10 11" key="1">
    <citation type="journal article" date="2011" name="Proc. Natl. Acad. Sci. U.S.A.">
        <title>Evolutionary erosion of yeast sex chromosomes by mating-type switching accidents.</title>
        <authorList>
            <person name="Gordon J.L."/>
            <person name="Armisen D."/>
            <person name="Proux-Wera E."/>
            <person name="Oheigeartaigh S.S."/>
            <person name="Byrne K.P."/>
            <person name="Wolfe K.H."/>
        </authorList>
    </citation>
    <scope>NUCLEOTIDE SEQUENCE [LARGE SCALE GENOMIC DNA]</scope>
    <source>
        <strain evidence="11">ATCC 34711 / CBS 6284 / DSM 70876 / NBRC 10599 / NRRL Y-10934 / UCD 77-7</strain>
    </source>
</reference>
<dbReference type="GeneID" id="14494382"/>
<evidence type="ECO:0000259" key="9">
    <source>
        <dbReference type="PROSITE" id="PS50878"/>
    </source>
</evidence>
<dbReference type="GO" id="GO:0008233">
    <property type="term" value="F:peptidase activity"/>
    <property type="evidence" value="ECO:0007669"/>
    <property type="project" value="UniProtKB-KW"/>
</dbReference>
<organism evidence="10 11">
    <name type="scientific">Henningerozyma blattae (strain ATCC 34711 / CBS 6284 / DSM 70876 / NBRC 10599 / NRRL Y-10934 / UCD 77-7)</name>
    <name type="common">Yeast</name>
    <name type="synonym">Tetrapisispora blattae</name>
    <dbReference type="NCBI Taxonomy" id="1071380"/>
    <lineage>
        <taxon>Eukaryota</taxon>
        <taxon>Fungi</taxon>
        <taxon>Dikarya</taxon>
        <taxon>Ascomycota</taxon>
        <taxon>Saccharomycotina</taxon>
        <taxon>Saccharomycetes</taxon>
        <taxon>Saccharomycetales</taxon>
        <taxon>Saccharomycetaceae</taxon>
        <taxon>Henningerozyma</taxon>
    </lineage>
</organism>
<keyword evidence="5" id="KW-0255">Endonuclease</keyword>
<evidence type="ECO:0000313" key="10">
    <source>
        <dbReference type="EMBL" id="CCH59505.1"/>
    </source>
</evidence>
<evidence type="ECO:0000256" key="8">
    <source>
        <dbReference type="ARBA" id="ARBA00023268"/>
    </source>
</evidence>
<dbReference type="Gene3D" id="3.30.70.270">
    <property type="match status" value="3"/>
</dbReference>
<keyword evidence="2" id="KW-0808">Transferase</keyword>
<feature type="domain" description="Reverse transcriptase" evidence="9">
    <location>
        <begin position="1"/>
        <end position="150"/>
    </location>
</feature>
<dbReference type="OrthoDB" id="4488294at2759"/>
<dbReference type="InterPro" id="IPR050951">
    <property type="entry name" value="Retrovirus_Pol_polyprotein"/>
</dbReference>
<evidence type="ECO:0000313" key="11">
    <source>
        <dbReference type="Proteomes" id="UP000002866"/>
    </source>
</evidence>
<keyword evidence="7" id="KW-0695">RNA-directed DNA polymerase</keyword>
<dbReference type="HOGENOM" id="CLU_000384_33_10_1"/>
<dbReference type="PROSITE" id="PS50878">
    <property type="entry name" value="RT_POL"/>
    <property type="match status" value="1"/>
</dbReference>
<dbReference type="EMBL" id="HE806317">
    <property type="protein sequence ID" value="CCH59505.1"/>
    <property type="molecule type" value="Genomic_DNA"/>
</dbReference>
<dbReference type="InterPro" id="IPR000477">
    <property type="entry name" value="RT_dom"/>
</dbReference>
<dbReference type="Pfam" id="PF17919">
    <property type="entry name" value="RT_RNaseH_2"/>
    <property type="match status" value="1"/>
</dbReference>
<dbReference type="RefSeq" id="XP_004179024.1">
    <property type="nucleotide sequence ID" value="XM_004178976.1"/>
</dbReference>
<protein>
    <recommendedName>
        <fullName evidence="9">Reverse transcriptase domain-containing protein</fullName>
    </recommendedName>
</protein>
<evidence type="ECO:0000256" key="4">
    <source>
        <dbReference type="ARBA" id="ARBA00022722"/>
    </source>
</evidence>
<evidence type="ECO:0000256" key="3">
    <source>
        <dbReference type="ARBA" id="ARBA00022695"/>
    </source>
</evidence>
<evidence type="ECO:0000256" key="1">
    <source>
        <dbReference type="ARBA" id="ARBA00022670"/>
    </source>
</evidence>
<evidence type="ECO:0000256" key="2">
    <source>
        <dbReference type="ARBA" id="ARBA00022679"/>
    </source>
</evidence>
<dbReference type="OMA" id="MATISTW"/>
<dbReference type="Proteomes" id="UP000002866">
    <property type="component" value="Chromosome 2"/>
</dbReference>
<evidence type="ECO:0000256" key="7">
    <source>
        <dbReference type="ARBA" id="ARBA00022918"/>
    </source>
</evidence>
<dbReference type="FunFam" id="3.10.10.10:FF:000007">
    <property type="entry name" value="Retrovirus-related Pol polyprotein from transposon 17.6-like Protein"/>
    <property type="match status" value="1"/>
</dbReference>
<dbReference type="InterPro" id="IPR043128">
    <property type="entry name" value="Rev_trsase/Diguanyl_cyclase"/>
</dbReference>
<evidence type="ECO:0000256" key="6">
    <source>
        <dbReference type="ARBA" id="ARBA00022801"/>
    </source>
</evidence>